<feature type="compositionally biased region" description="Basic and acidic residues" evidence="4">
    <location>
        <begin position="111"/>
        <end position="120"/>
    </location>
</feature>
<comment type="subcellular location">
    <subcellularLocation>
        <location evidence="3">Golgi apparatus</location>
        <location evidence="3">Golgi stack membrane</location>
        <topology evidence="3">Single-pass type II membrane protein</topology>
    </subcellularLocation>
</comment>
<protein>
    <recommendedName>
        <fullName evidence="3">L-Fucosyltransferase</fullName>
        <ecNumber evidence="3">2.4.1.-</ecNumber>
    </recommendedName>
</protein>
<dbReference type="PANTHER" id="PTHR11927:SF9">
    <property type="entry name" value="L-FUCOSYLTRANSFERASE"/>
    <property type="match status" value="1"/>
</dbReference>
<evidence type="ECO:0000256" key="4">
    <source>
        <dbReference type="SAM" id="MobiDB-lite"/>
    </source>
</evidence>
<feature type="region of interest" description="Disordered" evidence="4">
    <location>
        <begin position="50"/>
        <end position="122"/>
    </location>
</feature>
<dbReference type="EMBL" id="VIIS01001655">
    <property type="protein sequence ID" value="KAF0294838.1"/>
    <property type="molecule type" value="Genomic_DNA"/>
</dbReference>
<keyword evidence="3" id="KW-0735">Signal-anchor</keyword>
<dbReference type="EC" id="2.4.1.-" evidence="3"/>
<evidence type="ECO:0000256" key="1">
    <source>
        <dbReference type="ARBA" id="ARBA00022676"/>
    </source>
</evidence>
<keyword evidence="3" id="KW-0812">Transmembrane</keyword>
<dbReference type="InterPro" id="IPR002516">
    <property type="entry name" value="Glyco_trans_11"/>
</dbReference>
<comment type="caution">
    <text evidence="5">The sequence shown here is derived from an EMBL/GenBank/DDBJ whole genome shotgun (WGS) entry which is preliminary data.</text>
</comment>
<reference evidence="5 6" key="1">
    <citation type="submission" date="2019-07" db="EMBL/GenBank/DDBJ databases">
        <title>Draft genome assembly of a fouling barnacle, Amphibalanus amphitrite (Darwin, 1854): The first reference genome for Thecostraca.</title>
        <authorList>
            <person name="Kim W."/>
        </authorList>
    </citation>
    <scope>NUCLEOTIDE SEQUENCE [LARGE SCALE GENOMIC DNA]</scope>
    <source>
        <strain evidence="5">SNU_AA5</strain>
        <tissue evidence="5">Soma without cirri and trophi</tissue>
    </source>
</reference>
<dbReference type="GO" id="GO:0032580">
    <property type="term" value="C:Golgi cisterna membrane"/>
    <property type="evidence" value="ECO:0007669"/>
    <property type="project" value="UniProtKB-SubCell"/>
</dbReference>
<proteinExistence type="inferred from homology"/>
<dbReference type="Proteomes" id="UP000440578">
    <property type="component" value="Unassembled WGS sequence"/>
</dbReference>
<keyword evidence="3" id="KW-0333">Golgi apparatus</keyword>
<evidence type="ECO:0000256" key="2">
    <source>
        <dbReference type="ARBA" id="ARBA00022679"/>
    </source>
</evidence>
<gene>
    <name evidence="5" type="primary">FUT2_1</name>
    <name evidence="5" type="ORF">FJT64_007550</name>
</gene>
<dbReference type="OrthoDB" id="10010525at2759"/>
<keyword evidence="1 3" id="KW-0328">Glycosyltransferase</keyword>
<keyword evidence="2 3" id="KW-0808">Transferase</keyword>
<dbReference type="CDD" id="cd11301">
    <property type="entry name" value="Fut1_Fut2_like"/>
    <property type="match status" value="1"/>
</dbReference>
<dbReference type="UniPathway" id="UPA00378"/>
<feature type="compositionally biased region" description="Pro residues" evidence="4">
    <location>
        <begin position="62"/>
        <end position="71"/>
    </location>
</feature>
<evidence type="ECO:0000256" key="3">
    <source>
        <dbReference type="RuleBase" id="RU363129"/>
    </source>
</evidence>
<feature type="compositionally biased region" description="Polar residues" evidence="4">
    <location>
        <begin position="82"/>
        <end position="99"/>
    </location>
</feature>
<organism evidence="5 6">
    <name type="scientific">Amphibalanus amphitrite</name>
    <name type="common">Striped barnacle</name>
    <name type="synonym">Balanus amphitrite</name>
    <dbReference type="NCBI Taxonomy" id="1232801"/>
    <lineage>
        <taxon>Eukaryota</taxon>
        <taxon>Metazoa</taxon>
        <taxon>Ecdysozoa</taxon>
        <taxon>Arthropoda</taxon>
        <taxon>Crustacea</taxon>
        <taxon>Multicrustacea</taxon>
        <taxon>Cirripedia</taxon>
        <taxon>Thoracica</taxon>
        <taxon>Thoracicalcarea</taxon>
        <taxon>Balanomorpha</taxon>
        <taxon>Balanoidea</taxon>
        <taxon>Balanidae</taxon>
        <taxon>Amphibalaninae</taxon>
        <taxon>Amphibalanus</taxon>
    </lineage>
</organism>
<dbReference type="GO" id="GO:0008107">
    <property type="term" value="F:galactoside 2-alpha-L-fucosyltransferase activity"/>
    <property type="evidence" value="ECO:0007669"/>
    <property type="project" value="InterPro"/>
</dbReference>
<dbReference type="GO" id="GO:0005975">
    <property type="term" value="P:carbohydrate metabolic process"/>
    <property type="evidence" value="ECO:0007669"/>
    <property type="project" value="InterPro"/>
</dbReference>
<name>A0A6A4VY75_AMPAM</name>
<dbReference type="PANTHER" id="PTHR11927">
    <property type="entry name" value="GALACTOSIDE 2-L-FUCOSYLTRANSFERASE"/>
    <property type="match status" value="1"/>
</dbReference>
<accession>A0A6A4VY75</accession>
<sequence length="436" mass="46938">MSGFTKFRKNWRRVVWSSRCRLIATLVLLVTASTLLLHVQPVAWRRQVPVAPGPTGRQVPGAPGPTGPPTGVPSTAPGPALTPQSSTTLQWAPQNTSASVPPIQTGHRTRKPDSQSHRADAAAANATVCPKAPLLTVNGGGRLGNKLCQYFTLWAEHRANFSNTSVWVAPKMAGEFSRLFGGSRSIPSLSASCRPQRLVPVRMDDIAARLRQGSDVCIGGGVCNVEGFARHRAAMLAEFPWREELASAAAARLTVAAQRHACNVSSCTFIGVHMRRTDYSDWIKRRIRGTPVGTEYFQCALSLCRQRYKGAVFIVASDDIKWARANILGEDVTLAADLAPPGSLADRAAALDMATLSLCNHTVMSYGTFGFMAAFMAGGDIVVPTGYSENEHMVTDGAIRAGLPVTLLHYRTCRTVPLSQRTPYRGLALVISCDMG</sequence>
<dbReference type="Pfam" id="PF01531">
    <property type="entry name" value="Glyco_transf_11"/>
    <property type="match status" value="1"/>
</dbReference>
<comment type="pathway">
    <text evidence="3">Protein modification; protein glycosylation.</text>
</comment>
<evidence type="ECO:0000313" key="5">
    <source>
        <dbReference type="EMBL" id="KAF0294838.1"/>
    </source>
</evidence>
<dbReference type="AlphaFoldDB" id="A0A6A4VY75"/>
<comment type="similarity">
    <text evidence="3">Belongs to the glycosyltransferase 11 family.</text>
</comment>
<keyword evidence="3" id="KW-0325">Glycoprotein</keyword>
<evidence type="ECO:0000313" key="6">
    <source>
        <dbReference type="Proteomes" id="UP000440578"/>
    </source>
</evidence>
<keyword evidence="6" id="KW-1185">Reference proteome</keyword>